<organism evidence="1 2">
    <name type="scientific">Potamilus streckersoni</name>
    <dbReference type="NCBI Taxonomy" id="2493646"/>
    <lineage>
        <taxon>Eukaryota</taxon>
        <taxon>Metazoa</taxon>
        <taxon>Spiralia</taxon>
        <taxon>Lophotrochozoa</taxon>
        <taxon>Mollusca</taxon>
        <taxon>Bivalvia</taxon>
        <taxon>Autobranchia</taxon>
        <taxon>Heteroconchia</taxon>
        <taxon>Palaeoheterodonta</taxon>
        <taxon>Unionida</taxon>
        <taxon>Unionoidea</taxon>
        <taxon>Unionidae</taxon>
        <taxon>Ambleminae</taxon>
        <taxon>Lampsilini</taxon>
        <taxon>Potamilus</taxon>
    </lineage>
</organism>
<gene>
    <name evidence="1" type="ORF">CHS0354_019807</name>
</gene>
<protein>
    <submittedName>
        <fullName evidence="1">Uncharacterized protein</fullName>
    </submittedName>
</protein>
<name>A0AAE0SUE3_9BIVA</name>
<dbReference type="Proteomes" id="UP001195483">
    <property type="component" value="Unassembled WGS sequence"/>
</dbReference>
<evidence type="ECO:0000313" key="2">
    <source>
        <dbReference type="Proteomes" id="UP001195483"/>
    </source>
</evidence>
<reference evidence="1" key="2">
    <citation type="journal article" date="2021" name="Genome Biol. Evol.">
        <title>Developing a high-quality reference genome for a parasitic bivalve with doubly uniparental inheritance (Bivalvia: Unionida).</title>
        <authorList>
            <person name="Smith C.H."/>
        </authorList>
    </citation>
    <scope>NUCLEOTIDE SEQUENCE</scope>
    <source>
        <strain evidence="1">CHS0354</strain>
        <tissue evidence="1">Mantle</tissue>
    </source>
</reference>
<reference evidence="1" key="1">
    <citation type="journal article" date="2021" name="Genome Biol. Evol.">
        <title>A High-Quality Reference Genome for a Parasitic Bivalve with Doubly Uniparental Inheritance (Bivalvia: Unionida).</title>
        <authorList>
            <person name="Smith C.H."/>
        </authorList>
    </citation>
    <scope>NUCLEOTIDE SEQUENCE</scope>
    <source>
        <strain evidence="1">CHS0354</strain>
    </source>
</reference>
<reference evidence="1" key="3">
    <citation type="submission" date="2023-05" db="EMBL/GenBank/DDBJ databases">
        <authorList>
            <person name="Smith C.H."/>
        </authorList>
    </citation>
    <scope>NUCLEOTIDE SEQUENCE</scope>
    <source>
        <strain evidence="1">CHS0354</strain>
        <tissue evidence="1">Mantle</tissue>
    </source>
</reference>
<proteinExistence type="predicted"/>
<dbReference type="EMBL" id="JAEAOA010001203">
    <property type="protein sequence ID" value="KAK3598281.1"/>
    <property type="molecule type" value="Genomic_DNA"/>
</dbReference>
<keyword evidence="2" id="KW-1185">Reference proteome</keyword>
<comment type="caution">
    <text evidence="1">The sequence shown here is derived from an EMBL/GenBank/DDBJ whole genome shotgun (WGS) entry which is preliminary data.</text>
</comment>
<evidence type="ECO:0000313" key="1">
    <source>
        <dbReference type="EMBL" id="KAK3598281.1"/>
    </source>
</evidence>
<dbReference type="AlphaFoldDB" id="A0AAE0SUE3"/>
<sequence length="88" mass="10201">MLMNSGSEIAWLKDVTATFHTQKRIFGDSDLPDNLTFHVRRWSGVLTLNLKRNYEIDPNADIYFVERTKDGRSILSKTTTFESEVTFN</sequence>
<accession>A0AAE0SUE3</accession>